<comment type="similarity">
    <text evidence="4">Belongs to the IL-12B family.</text>
</comment>
<evidence type="ECO:0000256" key="5">
    <source>
        <dbReference type="SAM" id="MobiDB-lite"/>
    </source>
</evidence>
<evidence type="ECO:0000256" key="1">
    <source>
        <dbReference type="ARBA" id="ARBA00022729"/>
    </source>
</evidence>
<dbReference type="Proteomes" id="UP001046870">
    <property type="component" value="Chromosome 14"/>
</dbReference>
<dbReference type="AlphaFoldDB" id="A0A9D3T702"/>
<keyword evidence="4" id="KW-0202">Cytokine</keyword>
<organism evidence="7 8">
    <name type="scientific">Megalops atlanticus</name>
    <name type="common">Tarpon</name>
    <name type="synonym">Clupea gigantea</name>
    <dbReference type="NCBI Taxonomy" id="7932"/>
    <lineage>
        <taxon>Eukaryota</taxon>
        <taxon>Metazoa</taxon>
        <taxon>Chordata</taxon>
        <taxon>Craniata</taxon>
        <taxon>Vertebrata</taxon>
        <taxon>Euteleostomi</taxon>
        <taxon>Actinopterygii</taxon>
        <taxon>Neopterygii</taxon>
        <taxon>Teleostei</taxon>
        <taxon>Elopiformes</taxon>
        <taxon>Megalopidae</taxon>
        <taxon>Megalops</taxon>
    </lineage>
</organism>
<dbReference type="PANTHER" id="PTHR48485:SF4">
    <property type="entry name" value="INTERLEUKIN-12 SUBUNIT BETA"/>
    <property type="match status" value="1"/>
</dbReference>
<dbReference type="InterPro" id="IPR013783">
    <property type="entry name" value="Ig-like_fold"/>
</dbReference>
<dbReference type="InterPro" id="IPR050676">
    <property type="entry name" value="IL-12"/>
</dbReference>
<dbReference type="InterPro" id="IPR019482">
    <property type="entry name" value="IL-12_beta_cen-dom"/>
</dbReference>
<evidence type="ECO:0000259" key="6">
    <source>
        <dbReference type="Pfam" id="PF10420"/>
    </source>
</evidence>
<dbReference type="EMBL" id="JAFDVH010000014">
    <property type="protein sequence ID" value="KAG7464777.1"/>
    <property type="molecule type" value="Genomic_DNA"/>
</dbReference>
<feature type="chain" id="PRO_5039745913" description="Interleukin-12 subunit beta" evidence="4">
    <location>
        <begin position="19"/>
        <end position="334"/>
    </location>
</feature>
<dbReference type="InterPro" id="IPR036116">
    <property type="entry name" value="FN3_sf"/>
</dbReference>
<dbReference type="SUPFAM" id="SSF49265">
    <property type="entry name" value="Fibronectin type III"/>
    <property type="match status" value="2"/>
</dbReference>
<feature type="domain" description="Interleukin-12 beta central" evidence="6">
    <location>
        <begin position="121"/>
        <end position="197"/>
    </location>
</feature>
<keyword evidence="2" id="KW-1015">Disulfide bond</keyword>
<dbReference type="PIRSF" id="PIRSF038007">
    <property type="entry name" value="IL_12_beta"/>
    <property type="match status" value="1"/>
</dbReference>
<dbReference type="OrthoDB" id="8670716at2759"/>
<accession>A0A9D3T702</accession>
<dbReference type="GO" id="GO:0005615">
    <property type="term" value="C:extracellular space"/>
    <property type="evidence" value="ECO:0007669"/>
    <property type="project" value="UniProtKB-KW"/>
</dbReference>
<feature type="signal peptide" evidence="4">
    <location>
        <begin position="1"/>
        <end position="18"/>
    </location>
</feature>
<evidence type="ECO:0000313" key="7">
    <source>
        <dbReference type="EMBL" id="KAG7464777.1"/>
    </source>
</evidence>
<evidence type="ECO:0000256" key="4">
    <source>
        <dbReference type="RuleBase" id="RU281113"/>
    </source>
</evidence>
<dbReference type="GO" id="GO:0004896">
    <property type="term" value="F:cytokine receptor activity"/>
    <property type="evidence" value="ECO:0007669"/>
    <property type="project" value="UniProtKB-UniRule"/>
</dbReference>
<evidence type="ECO:0000256" key="2">
    <source>
        <dbReference type="ARBA" id="ARBA00023157"/>
    </source>
</evidence>
<keyword evidence="4" id="KW-0393">Immunoglobulin domain</keyword>
<keyword evidence="3 4" id="KW-0325">Glycoprotein</keyword>
<protein>
    <recommendedName>
        <fullName evidence="4">Interleukin-12 subunit beta</fullName>
        <shortName evidence="4">IL-12B</shortName>
    </recommendedName>
    <alternativeName>
        <fullName evidence="4">Cytotoxic lymphocyte maturation factor 40 kDa subunit</fullName>
    </alternativeName>
    <alternativeName>
        <fullName evidence="4">IL-12 subunit p40</fullName>
    </alternativeName>
</protein>
<feature type="region of interest" description="Disordered" evidence="5">
    <location>
        <begin position="312"/>
        <end position="334"/>
    </location>
</feature>
<reference evidence="7" key="1">
    <citation type="submission" date="2021-01" db="EMBL/GenBank/DDBJ databases">
        <authorList>
            <person name="Zahm M."/>
            <person name="Roques C."/>
            <person name="Cabau C."/>
            <person name="Klopp C."/>
            <person name="Donnadieu C."/>
            <person name="Jouanno E."/>
            <person name="Lampietro C."/>
            <person name="Louis A."/>
            <person name="Herpin A."/>
            <person name="Echchiki A."/>
            <person name="Berthelot C."/>
            <person name="Parey E."/>
            <person name="Roest-Crollius H."/>
            <person name="Braasch I."/>
            <person name="Postlethwait J."/>
            <person name="Bobe J."/>
            <person name="Montfort J."/>
            <person name="Bouchez O."/>
            <person name="Begum T."/>
            <person name="Mejri S."/>
            <person name="Adams A."/>
            <person name="Chen W.-J."/>
            <person name="Guiguen Y."/>
        </authorList>
    </citation>
    <scope>NUCLEOTIDE SEQUENCE</scope>
    <source>
        <strain evidence="7">YG-15Mar2019-1</strain>
        <tissue evidence="7">Brain</tissue>
    </source>
</reference>
<keyword evidence="8" id="KW-1185">Reference proteome</keyword>
<comment type="subunit">
    <text evidence="4">Heterodimer with IL12A; disulfide-linked. The heterodimer is known as interleukin IL-12.</text>
</comment>
<comment type="subcellular location">
    <subcellularLocation>
        <location evidence="4">Secreted</location>
    </subcellularLocation>
</comment>
<comment type="caution">
    <text evidence="7">The sequence shown here is derived from an EMBL/GenBank/DDBJ whole genome shotgun (WGS) entry which is preliminary data.</text>
</comment>
<proteinExistence type="inferred from homology"/>
<name>A0A9D3T702_MEGAT</name>
<sequence length="334" mass="38198">MNLVLVSLCLLTLQSAKGSKQQTQNYWVLKPNVIVVDVNLAQAISKVDVPLRCGDAYGDEDVVWSNNGEQVGQGNQIVVTVEEMLGGNYSCHSHAGSFLNHTLVLVQGTERRILEKSHDTDYIQCSSRNYSGAFQCSWKWSRSRNGDVVLVRATRSSATSNITCSLDKGGLSITCQDRTHCPYAEETERINLTLYVKNRYRVEEYSQRFYITEIVKPDKIKITKVDKSTFEWGYPETWSSPNSYFPLTFQVKVIPRKKNCECESGCQRNKRVELHTTESCRWTVREGFVFCVRAQDALCNSTWSDWSQYKKRRSMGKKIHSKQNKARKPSTARE</sequence>
<evidence type="ECO:0000313" key="8">
    <source>
        <dbReference type="Proteomes" id="UP001046870"/>
    </source>
</evidence>
<gene>
    <name evidence="4" type="primary">IL12B</name>
    <name evidence="7" type="ORF">MATL_G00169240</name>
</gene>
<keyword evidence="1 4" id="KW-0732">Signal</keyword>
<evidence type="ECO:0000256" key="3">
    <source>
        <dbReference type="ARBA" id="ARBA00023180"/>
    </source>
</evidence>
<dbReference type="InterPro" id="IPR015528">
    <property type="entry name" value="IL-12_beta"/>
</dbReference>
<dbReference type="Pfam" id="PF10420">
    <property type="entry name" value="IL12p40_C"/>
    <property type="match status" value="1"/>
</dbReference>
<dbReference type="Gene3D" id="2.60.40.10">
    <property type="entry name" value="Immunoglobulins"/>
    <property type="match status" value="2"/>
</dbReference>
<dbReference type="PANTHER" id="PTHR48485">
    <property type="entry name" value="INTERLEUKIN-12 SUBUNIT BETA-RELATED"/>
    <property type="match status" value="1"/>
</dbReference>
<dbReference type="PRINTS" id="PR01928">
    <property type="entry name" value="INTRLEUKN12B"/>
</dbReference>
<keyword evidence="4" id="KW-0964">Secreted</keyword>
<dbReference type="GO" id="GO:0005125">
    <property type="term" value="F:cytokine activity"/>
    <property type="evidence" value="ECO:0007669"/>
    <property type="project" value="UniProtKB-KW"/>
</dbReference>